<dbReference type="AlphaFoldDB" id="A0A443STY7"/>
<dbReference type="OrthoDB" id="5986054at2759"/>
<dbReference type="Proteomes" id="UP000288716">
    <property type="component" value="Unassembled WGS sequence"/>
</dbReference>
<comment type="caution">
    <text evidence="4">The sequence shown here is derived from an EMBL/GenBank/DDBJ whole genome shotgun (WGS) entry which is preliminary data.</text>
</comment>
<evidence type="ECO:0000256" key="1">
    <source>
        <dbReference type="ARBA" id="ARBA00022837"/>
    </source>
</evidence>
<dbReference type="VEuPathDB" id="VectorBase:LDEU001056"/>
<evidence type="ECO:0000256" key="2">
    <source>
        <dbReference type="SAM" id="MobiDB-lite"/>
    </source>
</evidence>
<reference evidence="4 5" key="1">
    <citation type="journal article" date="2018" name="Gigascience">
        <title>Genomes of trombidid mites reveal novel predicted allergens and laterally-transferred genes associated with secondary metabolism.</title>
        <authorList>
            <person name="Dong X."/>
            <person name="Chaisiri K."/>
            <person name="Xia D."/>
            <person name="Armstrong S.D."/>
            <person name="Fang Y."/>
            <person name="Donnelly M.J."/>
            <person name="Kadowaki T."/>
            <person name="McGarry J.W."/>
            <person name="Darby A.C."/>
            <person name="Makepeace B.L."/>
        </authorList>
    </citation>
    <scope>NUCLEOTIDE SEQUENCE [LARGE SCALE GENOMIC DNA]</scope>
    <source>
        <strain evidence="4">UoL-UT</strain>
    </source>
</reference>
<feature type="compositionally biased region" description="Polar residues" evidence="2">
    <location>
        <begin position="39"/>
        <end position="50"/>
    </location>
</feature>
<keyword evidence="5" id="KW-1185">Reference proteome</keyword>
<dbReference type="Gene3D" id="1.10.238.10">
    <property type="entry name" value="EF-hand"/>
    <property type="match status" value="1"/>
</dbReference>
<evidence type="ECO:0000313" key="5">
    <source>
        <dbReference type="Proteomes" id="UP000288716"/>
    </source>
</evidence>
<dbReference type="SUPFAM" id="SSF47473">
    <property type="entry name" value="EF-hand"/>
    <property type="match status" value="1"/>
</dbReference>
<name>A0A443STY7_9ACAR</name>
<feature type="region of interest" description="Disordered" evidence="2">
    <location>
        <begin position="39"/>
        <end position="89"/>
    </location>
</feature>
<dbReference type="PROSITE" id="PS00018">
    <property type="entry name" value="EF_HAND_1"/>
    <property type="match status" value="1"/>
</dbReference>
<dbReference type="GO" id="GO:0005509">
    <property type="term" value="F:calcium ion binding"/>
    <property type="evidence" value="ECO:0007669"/>
    <property type="project" value="InterPro"/>
</dbReference>
<dbReference type="InterPro" id="IPR011992">
    <property type="entry name" value="EF-hand-dom_pair"/>
</dbReference>
<dbReference type="EMBL" id="NCKV01000310">
    <property type="protein sequence ID" value="RWS30979.1"/>
    <property type="molecule type" value="Genomic_DNA"/>
</dbReference>
<dbReference type="InterPro" id="IPR018247">
    <property type="entry name" value="EF_Hand_1_Ca_BS"/>
</dbReference>
<feature type="compositionally biased region" description="Basic residues" evidence="2">
    <location>
        <begin position="64"/>
        <end position="78"/>
    </location>
</feature>
<dbReference type="InterPro" id="IPR002048">
    <property type="entry name" value="EF_hand_dom"/>
</dbReference>
<protein>
    <recommendedName>
        <fullName evidence="3">EF-hand domain-containing protein</fullName>
    </recommendedName>
</protein>
<sequence>MKSLRKCWRNFFRFCDLDSNQYLDESEWIQCCGEYDSPINTNQQRNGSTDQQNLQQQQQQNIPSKRRPNLFNGGKRRGPNPFSSILKAD</sequence>
<keyword evidence="1" id="KW-0106">Calcium</keyword>
<evidence type="ECO:0000259" key="3">
    <source>
        <dbReference type="PROSITE" id="PS50222"/>
    </source>
</evidence>
<feature type="compositionally biased region" description="Low complexity" evidence="2">
    <location>
        <begin position="51"/>
        <end position="61"/>
    </location>
</feature>
<dbReference type="PROSITE" id="PS50222">
    <property type="entry name" value="EF_HAND_2"/>
    <property type="match status" value="1"/>
</dbReference>
<gene>
    <name evidence="4" type="ORF">B4U80_13611</name>
</gene>
<accession>A0A443STY7</accession>
<feature type="domain" description="EF-hand" evidence="3">
    <location>
        <begin position="3"/>
        <end position="38"/>
    </location>
</feature>
<evidence type="ECO:0000313" key="4">
    <source>
        <dbReference type="EMBL" id="RWS30979.1"/>
    </source>
</evidence>
<organism evidence="4 5">
    <name type="scientific">Leptotrombidium deliense</name>
    <dbReference type="NCBI Taxonomy" id="299467"/>
    <lineage>
        <taxon>Eukaryota</taxon>
        <taxon>Metazoa</taxon>
        <taxon>Ecdysozoa</taxon>
        <taxon>Arthropoda</taxon>
        <taxon>Chelicerata</taxon>
        <taxon>Arachnida</taxon>
        <taxon>Acari</taxon>
        <taxon>Acariformes</taxon>
        <taxon>Trombidiformes</taxon>
        <taxon>Prostigmata</taxon>
        <taxon>Anystina</taxon>
        <taxon>Parasitengona</taxon>
        <taxon>Trombiculoidea</taxon>
        <taxon>Trombiculidae</taxon>
        <taxon>Leptotrombidium</taxon>
    </lineage>
</organism>
<proteinExistence type="predicted"/>